<evidence type="ECO:0000256" key="5">
    <source>
        <dbReference type="ARBA" id="ARBA00022694"/>
    </source>
</evidence>
<dbReference type="Gene3D" id="3.40.1280.10">
    <property type="match status" value="1"/>
</dbReference>
<name>A0AAE3MH73_9BACT</name>
<comment type="catalytic activity">
    <reaction evidence="7">
        <text>guanosine(18) in tRNA + S-adenosyl-L-methionine = 2'-O-methylguanosine(18) in tRNA + S-adenosyl-L-homocysteine + H(+)</text>
        <dbReference type="Rhea" id="RHEA:20077"/>
        <dbReference type="Rhea" id="RHEA-COMP:10190"/>
        <dbReference type="Rhea" id="RHEA-COMP:10192"/>
        <dbReference type="ChEBI" id="CHEBI:15378"/>
        <dbReference type="ChEBI" id="CHEBI:57856"/>
        <dbReference type="ChEBI" id="CHEBI:59789"/>
        <dbReference type="ChEBI" id="CHEBI:74269"/>
        <dbReference type="ChEBI" id="CHEBI:74445"/>
        <dbReference type="EC" id="2.1.1.34"/>
    </reaction>
</comment>
<dbReference type="Proteomes" id="UP001207408">
    <property type="component" value="Unassembled WGS sequence"/>
</dbReference>
<evidence type="ECO:0000256" key="2">
    <source>
        <dbReference type="ARBA" id="ARBA00022603"/>
    </source>
</evidence>
<evidence type="ECO:0000256" key="1">
    <source>
        <dbReference type="ARBA" id="ARBA00022555"/>
    </source>
</evidence>
<gene>
    <name evidence="7" type="primary">trmH</name>
    <name evidence="9" type="ORF">OM074_18925</name>
</gene>
<dbReference type="GO" id="GO:0141100">
    <property type="term" value="F:tRNA (guanine(18)-2'-O)-methyltransferase activity"/>
    <property type="evidence" value="ECO:0007669"/>
    <property type="project" value="UniProtKB-UniRule"/>
</dbReference>
<dbReference type="GO" id="GO:0000049">
    <property type="term" value="F:tRNA binding"/>
    <property type="evidence" value="ECO:0007669"/>
    <property type="project" value="UniProtKB-UniRule"/>
</dbReference>
<keyword evidence="6 7" id="KW-0694">RNA-binding</keyword>
<sequence length="226" mass="25993">MNEELIKYLAEHITENRNELFDKVLLDRTKYLTVVLEDIYQPHNASAVLRSCDCFGVQDVHIIENRNKYSVNPDVALGSSKWLNMHRYSSQDNNTREALQQLKAQGYRIVATSPHTNDVELYDFDISKGKTAVVFGTELTGISDIVKEEADEFLRIPMYGFTESFNISVSAALVLQHLAHQIRTANVNWQLTDEDKAEIKLNWLRATVKSAPLIEKEFFKRRISDQ</sequence>
<feature type="binding site" evidence="7">
    <location>
        <position position="156"/>
    </location>
    <ligand>
        <name>S-adenosyl-L-methionine</name>
        <dbReference type="ChEBI" id="CHEBI:59789"/>
    </ligand>
</feature>
<dbReference type="EC" id="2.1.1.34" evidence="7"/>
<proteinExistence type="inferred from homology"/>
<evidence type="ECO:0000313" key="10">
    <source>
        <dbReference type="Proteomes" id="UP001207408"/>
    </source>
</evidence>
<comment type="caution">
    <text evidence="9">The sequence shown here is derived from an EMBL/GenBank/DDBJ whole genome shotgun (WGS) entry which is preliminary data.</text>
</comment>
<evidence type="ECO:0000256" key="6">
    <source>
        <dbReference type="ARBA" id="ARBA00022884"/>
    </source>
</evidence>
<keyword evidence="1 7" id="KW-0820">tRNA-binding</keyword>
<dbReference type="AlphaFoldDB" id="A0AAE3MH73"/>
<dbReference type="InterPro" id="IPR033671">
    <property type="entry name" value="TrmH"/>
</dbReference>
<accession>A0AAE3MH73</accession>
<protein>
    <recommendedName>
        <fullName evidence="7">tRNA (guanosine(18)-2'-O)-methyltransferase</fullName>
        <ecNumber evidence="7">2.1.1.34</ecNumber>
    </recommendedName>
    <alternativeName>
        <fullName evidence="7">tRNA [Gm18] methyltransferase</fullName>
    </alternativeName>
</protein>
<dbReference type="InterPro" id="IPR029026">
    <property type="entry name" value="tRNA_m1G_MTases_N"/>
</dbReference>
<dbReference type="InterPro" id="IPR001537">
    <property type="entry name" value="SpoU_MeTrfase"/>
</dbReference>
<keyword evidence="4 7" id="KW-0949">S-adenosyl-L-methionine</keyword>
<dbReference type="SUPFAM" id="SSF75217">
    <property type="entry name" value="alpha/beta knot"/>
    <property type="match status" value="1"/>
</dbReference>
<comment type="similarity">
    <text evidence="7">Belongs to the class IV-like SAM-binding methyltransferase superfamily. RNA methyltransferase TrmH family.</text>
</comment>
<organism evidence="9 10">
    <name type="scientific">Plebeiibacterium marinum</name>
    <dbReference type="NCBI Taxonomy" id="2992111"/>
    <lineage>
        <taxon>Bacteria</taxon>
        <taxon>Pseudomonadati</taxon>
        <taxon>Bacteroidota</taxon>
        <taxon>Bacteroidia</taxon>
        <taxon>Marinilabiliales</taxon>
        <taxon>Marinilabiliaceae</taxon>
        <taxon>Plebeiibacterium</taxon>
    </lineage>
</organism>
<dbReference type="RefSeq" id="WP_301202158.1">
    <property type="nucleotide sequence ID" value="NZ_JAPDPI010000056.1"/>
</dbReference>
<dbReference type="InterPro" id="IPR029028">
    <property type="entry name" value="Alpha/beta_knot_MTases"/>
</dbReference>
<dbReference type="Pfam" id="PF00588">
    <property type="entry name" value="SpoU_methylase"/>
    <property type="match status" value="1"/>
</dbReference>
<dbReference type="EMBL" id="JAPDPI010000056">
    <property type="protein sequence ID" value="MCW3807709.1"/>
    <property type="molecule type" value="Genomic_DNA"/>
</dbReference>
<dbReference type="PANTHER" id="PTHR43453">
    <property type="entry name" value="RRNA METHYLASE-LIKE"/>
    <property type="match status" value="1"/>
</dbReference>
<dbReference type="GO" id="GO:0002938">
    <property type="term" value="P:tRNA guanine ribose methylation"/>
    <property type="evidence" value="ECO:0007669"/>
    <property type="project" value="UniProtKB-UniRule"/>
</dbReference>
<dbReference type="HAMAP" id="MF_02060">
    <property type="entry name" value="tRNA_methyltr_TrmH"/>
    <property type="match status" value="1"/>
</dbReference>
<evidence type="ECO:0000313" key="9">
    <source>
        <dbReference type="EMBL" id="MCW3807709.1"/>
    </source>
</evidence>
<comment type="caution">
    <text evidence="7">Lacks conserved residue(s) required for the propagation of feature annotation.</text>
</comment>
<keyword evidence="2 7" id="KW-0489">Methyltransferase</keyword>
<reference evidence="9" key="1">
    <citation type="submission" date="2022-10" db="EMBL/GenBank/DDBJ databases">
        <authorList>
            <person name="Yu W.X."/>
        </authorList>
    </citation>
    <scope>NUCLEOTIDE SEQUENCE</scope>
    <source>
        <strain evidence="9">D04</strain>
    </source>
</reference>
<comment type="function">
    <text evidence="7">Catalyzes the 2'-O methylation of guanosine at position 18 in tRNA.</text>
</comment>
<evidence type="ECO:0000256" key="3">
    <source>
        <dbReference type="ARBA" id="ARBA00022679"/>
    </source>
</evidence>
<feature type="binding site" evidence="7">
    <location>
        <position position="112"/>
    </location>
    <ligand>
        <name>S-adenosyl-L-methionine</name>
        <dbReference type="ChEBI" id="CHEBI:59789"/>
    </ligand>
</feature>
<keyword evidence="5 7" id="KW-0819">tRNA processing</keyword>
<feature type="domain" description="tRNA/rRNA methyltransferase SpoU type" evidence="8">
    <location>
        <begin position="32"/>
        <end position="175"/>
    </location>
</feature>
<evidence type="ECO:0000256" key="4">
    <source>
        <dbReference type="ARBA" id="ARBA00022691"/>
    </source>
</evidence>
<evidence type="ECO:0000259" key="8">
    <source>
        <dbReference type="Pfam" id="PF00588"/>
    </source>
</evidence>
<keyword evidence="3 7" id="KW-0808">Transferase</keyword>
<dbReference type="CDD" id="cd18092">
    <property type="entry name" value="SpoU-like_TrmH"/>
    <property type="match status" value="1"/>
</dbReference>
<keyword evidence="10" id="KW-1185">Reference proteome</keyword>
<dbReference type="PANTHER" id="PTHR43453:SF1">
    <property type="entry name" value="TRNA_RRNA METHYLTRANSFERASE SPOU TYPE DOMAIN-CONTAINING PROTEIN"/>
    <property type="match status" value="1"/>
</dbReference>
<evidence type="ECO:0000256" key="7">
    <source>
        <dbReference type="HAMAP-Rule" id="MF_02060"/>
    </source>
</evidence>